<dbReference type="Proteomes" id="UP000815325">
    <property type="component" value="Unassembled WGS sequence"/>
</dbReference>
<keyword evidence="1" id="KW-0812">Transmembrane</keyword>
<evidence type="ECO:0000313" key="3">
    <source>
        <dbReference type="Proteomes" id="UP000815325"/>
    </source>
</evidence>
<organism evidence="2 3">
    <name type="scientific">Dunaliella salina</name>
    <name type="common">Green alga</name>
    <name type="synonym">Protococcus salinus</name>
    <dbReference type="NCBI Taxonomy" id="3046"/>
    <lineage>
        <taxon>Eukaryota</taxon>
        <taxon>Viridiplantae</taxon>
        <taxon>Chlorophyta</taxon>
        <taxon>core chlorophytes</taxon>
        <taxon>Chlorophyceae</taxon>
        <taxon>CS clade</taxon>
        <taxon>Chlamydomonadales</taxon>
        <taxon>Dunaliellaceae</taxon>
        <taxon>Dunaliella</taxon>
    </lineage>
</organism>
<keyword evidence="1" id="KW-1133">Transmembrane helix</keyword>
<sequence>MGRMDGFYRAVYKEPVLVWAITLWQTAIMSAIVVPKFYDKQKPEFKENPPSLKEVVAGLQRKIGHQ</sequence>
<feature type="transmembrane region" description="Helical" evidence="1">
    <location>
        <begin position="16"/>
        <end position="38"/>
    </location>
</feature>
<accession>A0ABQ7GAX5</accession>
<protein>
    <submittedName>
        <fullName evidence="2">Uncharacterized protein</fullName>
    </submittedName>
</protein>
<evidence type="ECO:0000256" key="1">
    <source>
        <dbReference type="SAM" id="Phobius"/>
    </source>
</evidence>
<proteinExistence type="predicted"/>
<reference evidence="2" key="1">
    <citation type="submission" date="2017-08" db="EMBL/GenBank/DDBJ databases">
        <authorList>
            <person name="Polle J.E."/>
            <person name="Barry K."/>
            <person name="Cushman J."/>
            <person name="Schmutz J."/>
            <person name="Tran D."/>
            <person name="Hathwaick L.T."/>
            <person name="Yim W.C."/>
            <person name="Jenkins J."/>
            <person name="Mckie-Krisberg Z.M."/>
            <person name="Prochnik S."/>
            <person name="Lindquist E."/>
            <person name="Dockter R.B."/>
            <person name="Adam C."/>
            <person name="Molina H."/>
            <person name="Bunkerborg J."/>
            <person name="Jin E."/>
            <person name="Buchheim M."/>
            <person name="Magnuson J."/>
        </authorList>
    </citation>
    <scope>NUCLEOTIDE SEQUENCE</scope>
    <source>
        <strain evidence="2">CCAP 19/18</strain>
    </source>
</reference>
<comment type="caution">
    <text evidence="2">The sequence shown here is derived from an EMBL/GenBank/DDBJ whole genome shotgun (WGS) entry which is preliminary data.</text>
</comment>
<name>A0ABQ7GAX5_DUNSA</name>
<gene>
    <name evidence="2" type="ORF">DUNSADRAFT_12625</name>
</gene>
<dbReference type="EMBL" id="MU069924">
    <property type="protein sequence ID" value="KAF5831755.1"/>
    <property type="molecule type" value="Genomic_DNA"/>
</dbReference>
<evidence type="ECO:0000313" key="2">
    <source>
        <dbReference type="EMBL" id="KAF5831755.1"/>
    </source>
</evidence>
<keyword evidence="1" id="KW-0472">Membrane</keyword>
<keyword evidence="3" id="KW-1185">Reference proteome</keyword>